<reference evidence="1 2" key="2">
    <citation type="journal article" date="2012" name="Proc. Natl. Acad. Sci. U.S.A.">
        <title>Antigenic diversity is generated by distinct evolutionary mechanisms in African trypanosome species.</title>
        <authorList>
            <person name="Jackson A.P."/>
            <person name="Berry A."/>
            <person name="Aslett M."/>
            <person name="Allison H.C."/>
            <person name="Burton P."/>
            <person name="Vavrova-Anderson J."/>
            <person name="Brown R."/>
            <person name="Browne H."/>
            <person name="Corton N."/>
            <person name="Hauser H."/>
            <person name="Gamble J."/>
            <person name="Gilderthorp R."/>
            <person name="Marcello L."/>
            <person name="McQuillan J."/>
            <person name="Otto T.D."/>
            <person name="Quail M.A."/>
            <person name="Sanders M.J."/>
            <person name="van Tonder A."/>
            <person name="Ginger M.L."/>
            <person name="Field M.C."/>
            <person name="Barry J.D."/>
            <person name="Hertz-Fowler C."/>
            <person name="Berriman M."/>
        </authorList>
    </citation>
    <scope>NUCLEOTIDE SEQUENCE [LARGE SCALE GENOMIC DNA]</scope>
    <source>
        <strain evidence="1 2">IL3000</strain>
    </source>
</reference>
<reference evidence="2" key="1">
    <citation type="submission" date="2011-07" db="EMBL/GenBank/DDBJ databases">
        <title>Divergent evolution of antigenic variation in African trypanosomes.</title>
        <authorList>
            <person name="Jackson A.P."/>
            <person name="Berry A."/>
            <person name="Allison H.C."/>
            <person name="Burton P."/>
            <person name="Anderson J."/>
            <person name="Aslett M."/>
            <person name="Brown R."/>
            <person name="Corton N."/>
            <person name="Harris D."/>
            <person name="Hauser H."/>
            <person name="Gamble J."/>
            <person name="Gilderthorp R."/>
            <person name="McQuillan J."/>
            <person name="Quail M.A."/>
            <person name="Sanders M."/>
            <person name="Van Tonder A."/>
            <person name="Ginger M.L."/>
            <person name="Donelson J.E."/>
            <person name="Field M.C."/>
            <person name="Barry J.D."/>
            <person name="Berriman M."/>
            <person name="Hertz-Fowler C."/>
        </authorList>
    </citation>
    <scope>NUCLEOTIDE SEQUENCE [LARGE SCALE GENOMIC DNA]</scope>
    <source>
        <strain evidence="2">IL3000</strain>
    </source>
</reference>
<name>F9W8A6_TRYCI</name>
<dbReference type="Proteomes" id="UP000000702">
    <property type="component" value="Unassembled WGS sequence"/>
</dbReference>
<dbReference type="AlphaFoldDB" id="F9W8A6"/>
<evidence type="ECO:0000313" key="1">
    <source>
        <dbReference type="EMBL" id="CCD13437.1"/>
    </source>
</evidence>
<keyword evidence="2" id="KW-1185">Reference proteome</keyword>
<organism evidence="1 2">
    <name type="scientific">Trypanosoma congolense (strain IL3000)</name>
    <dbReference type="NCBI Taxonomy" id="1068625"/>
    <lineage>
        <taxon>Eukaryota</taxon>
        <taxon>Discoba</taxon>
        <taxon>Euglenozoa</taxon>
        <taxon>Kinetoplastea</taxon>
        <taxon>Metakinetoplastina</taxon>
        <taxon>Trypanosomatida</taxon>
        <taxon>Trypanosomatidae</taxon>
        <taxon>Trypanosoma</taxon>
        <taxon>Nannomonas</taxon>
    </lineage>
</organism>
<dbReference type="EMBL" id="CAEQ01001155">
    <property type="protein sequence ID" value="CCD13437.1"/>
    <property type="molecule type" value="Genomic_DNA"/>
</dbReference>
<gene>
    <name evidence="1" type="ORF">TCIL3000_0_04460</name>
</gene>
<proteinExistence type="predicted"/>
<dbReference type="OMA" id="HWRVYLP"/>
<sequence length="1019" mass="112401">MSHSTPRGGKGSFMRRLTAWCPLGPRRWHSVAGPDPTFLLYGRSVEAPGARSQQKVVVVEQCSPPNTGQYNSAGCQQSAWVGALRELSAQLYAAPRSSISQRSAQGALRALVSVLSSPHERQITCYQQFWQKALAIDNYTFDEMDISCAALVATVLFYNGKYKHVVGYINNGKWLEGCKAAVDVKGINCALRLCTLYILSASFSGIKLRTSAAEDIKIHAGNAQRVLKSRKTDETAREYKILIYALDWYTAHCCHFELVEFVQCSFDSLVPDAMRPYVFSADTSFSLDSLRRASPAFLLRMGHKCATDGNSELLRRLFAEVVRREKVSDGFRFFLLSARLGDLVALTPGVDSRTQLHLTNYCGASLSCAALARIGSKSHNCPAVLRVLGGMEGPAAYFAVREILFHRGVGEVLAFQREYGDVFSGQRNLVWEAALQAMSDSLARGDVNWRDSLENVLRLLSDAGKHTVFFELLRESHNGDKETSLMIVSALGQAIRRSSQWWRALDVLEMLALSNPPQNTTDDMFLQDACLQTLYALRDAKRWREALAFYVPLASVAHPPTHRVFCSLVCGMPSLAPWQAALATAQQLGEVPEKFIKTLVCARDPDRAMCTSGEDGGTPKCDITLNTVRHMLQGFAEGGHWQHALHCVSQRREFVNDRSLWISVLRAAQRSPLGSLSGKFFGVLPDYVWDSPELLRLCLLAAEAHGLIFELSCSLEKHREQAVVAEYFVLTQFLLYGKCSHSGVTFTNKYVIYRLLMAPLPSAKPMAIDIMWEKGAFESCGLNRSAGVDVFVQKYFKLHPTCVPRRPQRKGENILTVRTILPHDPLQDSGTLVAVMGSTVVVAYKPPGTSTHTYARAIAQKAHAGVMYSLAYLLSPSSSGLILLLAPVIPTKSVVLEMKVFLRLCPMGPSSLPLLSTNFYSTYEMSVADASQSDVFVLTEAVCRSDSDGLLGGSLYRLRESVSSEGWGICGLDTTEAVADEALHVAELVFRRQHQVAGEEITVFRAFPGPSWTGSACVE</sequence>
<protein>
    <submittedName>
        <fullName evidence="1">WGS project CAEQ00000000 data, annotated contig 172</fullName>
    </submittedName>
</protein>
<comment type="caution">
    <text evidence="1">The sequence shown here is derived from an EMBL/GenBank/DDBJ whole genome shotgun (WGS) entry which is preliminary data.</text>
</comment>
<accession>F9W8A6</accession>
<dbReference type="VEuPathDB" id="TriTrypDB:TcIL3000_0_04460"/>
<evidence type="ECO:0000313" key="2">
    <source>
        <dbReference type="Proteomes" id="UP000000702"/>
    </source>
</evidence>